<reference evidence="2 3" key="1">
    <citation type="submission" date="2024-02" db="EMBL/GenBank/DDBJ databases">
        <title>Deinococcus aluminii NBRC 112889.</title>
        <authorList>
            <person name="Ichikawa N."/>
            <person name="Katano-Makiyama Y."/>
            <person name="Hidaka K."/>
        </authorList>
    </citation>
    <scope>NUCLEOTIDE SEQUENCE [LARGE SCALE GENOMIC DNA]</scope>
    <source>
        <strain evidence="2 3">NBRC 112889</strain>
    </source>
</reference>
<dbReference type="Gene3D" id="3.40.50.300">
    <property type="entry name" value="P-loop containing nucleotide triphosphate hydrolases"/>
    <property type="match status" value="1"/>
</dbReference>
<dbReference type="InterPro" id="IPR011704">
    <property type="entry name" value="ATPase_dyneun-rel_AAA"/>
</dbReference>
<dbReference type="Pfam" id="PF07728">
    <property type="entry name" value="AAA_5"/>
    <property type="match status" value="1"/>
</dbReference>
<organism evidence="2 3">
    <name type="scientific">Deinococcus aluminii</name>
    <dbReference type="NCBI Taxonomy" id="1656885"/>
    <lineage>
        <taxon>Bacteria</taxon>
        <taxon>Thermotogati</taxon>
        <taxon>Deinococcota</taxon>
        <taxon>Deinococci</taxon>
        <taxon>Deinococcales</taxon>
        <taxon>Deinococcaceae</taxon>
        <taxon>Deinococcus</taxon>
    </lineage>
</organism>
<evidence type="ECO:0000313" key="2">
    <source>
        <dbReference type="EMBL" id="GAA5533845.1"/>
    </source>
</evidence>
<name>A0ABP9XH07_9DEIO</name>
<feature type="domain" description="AAA+ ATPase" evidence="1">
    <location>
        <begin position="226"/>
        <end position="399"/>
    </location>
</feature>
<proteinExistence type="predicted"/>
<dbReference type="SUPFAM" id="SSF52540">
    <property type="entry name" value="P-loop containing nucleoside triphosphate hydrolases"/>
    <property type="match status" value="1"/>
</dbReference>
<accession>A0ABP9XH07</accession>
<dbReference type="RefSeq" id="WP_345454626.1">
    <property type="nucleotide sequence ID" value="NZ_BAABRV010000005.1"/>
</dbReference>
<protein>
    <recommendedName>
        <fullName evidence="1">AAA+ ATPase domain-containing protein</fullName>
    </recommendedName>
</protein>
<dbReference type="SMART" id="SM00382">
    <property type="entry name" value="AAA"/>
    <property type="match status" value="1"/>
</dbReference>
<keyword evidence="3" id="KW-1185">Reference proteome</keyword>
<dbReference type="InterPro" id="IPR001270">
    <property type="entry name" value="ClpA/B"/>
</dbReference>
<dbReference type="EMBL" id="BAABRV010000005">
    <property type="protein sequence ID" value="GAA5533845.1"/>
    <property type="molecule type" value="Genomic_DNA"/>
</dbReference>
<sequence length="509" mass="54819">MINITADLDMLYNTRDLHFEGTSKGQEILEDHRSPLRPDQASVYAPGIGQAVYRLLTGDVQLAAAPDQVLHVTDTSLGISASSHAHPGHRVWAAHQLDTRAIMSAEVALAEAVAGTALPKTGEALRDFVQALTRLGLKYPMPRTALAAATRSLPVLGLLHRLTDTLDAEVRQDEDLDVLSTRTSLQGQPFKAGPTEAVNLAALLHPPRTRPVHSTPAAILRRLTRRGGAALLVGPPGTFKTETGKRVAVEERLTLIIAKGAPGVEDRDFLGGVYPTAEGPQWVDGPISRAFLAAAQGRTLLLIDEVLRYHPEALNVLIGAMDTVSTEEAVAVGLPADTLVGERHHLLPLPNGDHLCCPAANLTWVMTTNLGEDHLQTADRLDAALLSRIDHVIDFTYPEETTARALYTEIGGSERLSDLIYRTELVTRDALTGAGVQPVRAMDARKSIAMLKEVRALLGEGLEEGDALLCAFQTIAIPHCCARDAAGRLEEDAVEMLTRRVIEEVLEAA</sequence>
<comment type="caution">
    <text evidence="2">The sequence shown here is derived from an EMBL/GenBank/DDBJ whole genome shotgun (WGS) entry which is preliminary data.</text>
</comment>
<evidence type="ECO:0000259" key="1">
    <source>
        <dbReference type="SMART" id="SM00382"/>
    </source>
</evidence>
<dbReference type="Proteomes" id="UP001404956">
    <property type="component" value="Unassembled WGS sequence"/>
</dbReference>
<dbReference type="InterPro" id="IPR003593">
    <property type="entry name" value="AAA+_ATPase"/>
</dbReference>
<dbReference type="PRINTS" id="PR00300">
    <property type="entry name" value="CLPPROTEASEA"/>
</dbReference>
<gene>
    <name evidence="2" type="ORF">Dalu01_02253</name>
</gene>
<evidence type="ECO:0000313" key="3">
    <source>
        <dbReference type="Proteomes" id="UP001404956"/>
    </source>
</evidence>
<dbReference type="InterPro" id="IPR027417">
    <property type="entry name" value="P-loop_NTPase"/>
</dbReference>